<proteinExistence type="predicted"/>
<sequence>MPYATDPKWVASQTYLGCIQWAIYSHRHYMHTRRHGFVMAADEYKTDRETFLRRARILRPKQ</sequence>
<accession>A0AB39CES7</accession>
<dbReference type="EMBL" id="PQ015379">
    <property type="protein sequence ID" value="XDJ15342.1"/>
    <property type="molecule type" value="Genomic_DNA"/>
</dbReference>
<protein>
    <submittedName>
        <fullName evidence="1">Uncharacterized protein</fullName>
    </submittedName>
</protein>
<reference evidence="1" key="1">
    <citation type="submission" date="2024-07" db="EMBL/GenBank/DDBJ databases">
        <authorList>
            <person name="Bringhurst R.M."/>
            <person name="Homer T.E."/>
        </authorList>
    </citation>
    <scope>NUCLEOTIDE SEQUENCE</scope>
</reference>
<organism evidence="1">
    <name type="scientific">Pseudomonas phage HRDY3</name>
    <dbReference type="NCBI Taxonomy" id="3236930"/>
    <lineage>
        <taxon>Viruses</taxon>
    </lineage>
</organism>
<name>A0AB39CES7_9VIRU</name>
<evidence type="ECO:0000313" key="1">
    <source>
        <dbReference type="EMBL" id="XDJ15342.1"/>
    </source>
</evidence>